<dbReference type="Pfam" id="PF13377">
    <property type="entry name" value="Peripla_BP_3"/>
    <property type="match status" value="1"/>
</dbReference>
<dbReference type="CDD" id="cd06284">
    <property type="entry name" value="PBP1_LacI-like"/>
    <property type="match status" value="1"/>
</dbReference>
<dbReference type="PANTHER" id="PTHR30146">
    <property type="entry name" value="LACI-RELATED TRANSCRIPTIONAL REPRESSOR"/>
    <property type="match status" value="1"/>
</dbReference>
<dbReference type="Proteomes" id="UP001606301">
    <property type="component" value="Unassembled WGS sequence"/>
</dbReference>
<dbReference type="PANTHER" id="PTHR30146:SF109">
    <property type="entry name" value="HTH-TYPE TRANSCRIPTIONAL REGULATOR GALS"/>
    <property type="match status" value="1"/>
</dbReference>
<evidence type="ECO:0000256" key="4">
    <source>
        <dbReference type="SAM" id="MobiDB-lite"/>
    </source>
</evidence>
<comment type="caution">
    <text evidence="6">The sequence shown here is derived from an EMBL/GenBank/DDBJ whole genome shotgun (WGS) entry which is preliminary data.</text>
</comment>
<dbReference type="Pfam" id="PF00356">
    <property type="entry name" value="LacI"/>
    <property type="match status" value="1"/>
</dbReference>
<protein>
    <submittedName>
        <fullName evidence="6">LacI family DNA-binding transcriptional regulator</fullName>
    </submittedName>
</protein>
<dbReference type="CDD" id="cd01392">
    <property type="entry name" value="HTH_LacI"/>
    <property type="match status" value="1"/>
</dbReference>
<accession>A0ABW7FDN7</accession>
<keyword evidence="7" id="KW-1185">Reference proteome</keyword>
<reference evidence="6 7" key="1">
    <citation type="submission" date="2024-08" db="EMBL/GenBank/DDBJ databases">
        <authorList>
            <person name="Lu H."/>
        </authorList>
    </citation>
    <scope>NUCLEOTIDE SEQUENCE [LARGE SCALE GENOMIC DNA]</scope>
    <source>
        <strain evidence="6 7">LKC17W</strain>
    </source>
</reference>
<evidence type="ECO:0000313" key="6">
    <source>
        <dbReference type="EMBL" id="MFG6439067.1"/>
    </source>
</evidence>
<dbReference type="RefSeq" id="WP_394394335.1">
    <property type="nucleotide sequence ID" value="NZ_JBIGHW010000001.1"/>
</dbReference>
<keyword evidence="2 6" id="KW-0238">DNA-binding</keyword>
<name>A0ABW7FDN7_9BURK</name>
<dbReference type="InterPro" id="IPR000843">
    <property type="entry name" value="HTH_LacI"/>
</dbReference>
<feature type="domain" description="HTH lacI-type" evidence="5">
    <location>
        <begin position="25"/>
        <end position="79"/>
    </location>
</feature>
<keyword evidence="3" id="KW-0804">Transcription</keyword>
<evidence type="ECO:0000256" key="3">
    <source>
        <dbReference type="ARBA" id="ARBA00023163"/>
    </source>
</evidence>
<evidence type="ECO:0000256" key="2">
    <source>
        <dbReference type="ARBA" id="ARBA00023125"/>
    </source>
</evidence>
<dbReference type="GO" id="GO:0003677">
    <property type="term" value="F:DNA binding"/>
    <property type="evidence" value="ECO:0007669"/>
    <property type="project" value="UniProtKB-KW"/>
</dbReference>
<organism evidence="6 7">
    <name type="scientific">Pelomonas margarita</name>
    <dbReference type="NCBI Taxonomy" id="3299031"/>
    <lineage>
        <taxon>Bacteria</taxon>
        <taxon>Pseudomonadati</taxon>
        <taxon>Pseudomonadota</taxon>
        <taxon>Betaproteobacteria</taxon>
        <taxon>Burkholderiales</taxon>
        <taxon>Sphaerotilaceae</taxon>
        <taxon>Roseateles</taxon>
    </lineage>
</organism>
<dbReference type="InterPro" id="IPR046335">
    <property type="entry name" value="LacI/GalR-like_sensor"/>
</dbReference>
<dbReference type="SMART" id="SM00354">
    <property type="entry name" value="HTH_LACI"/>
    <property type="match status" value="1"/>
</dbReference>
<dbReference type="EMBL" id="JBIGHW010000001">
    <property type="protein sequence ID" value="MFG6439067.1"/>
    <property type="molecule type" value="Genomic_DNA"/>
</dbReference>
<dbReference type="InterPro" id="IPR028082">
    <property type="entry name" value="Peripla_BP_I"/>
</dbReference>
<keyword evidence="1" id="KW-0805">Transcription regulation</keyword>
<evidence type="ECO:0000313" key="7">
    <source>
        <dbReference type="Proteomes" id="UP001606301"/>
    </source>
</evidence>
<dbReference type="SUPFAM" id="SSF47413">
    <property type="entry name" value="lambda repressor-like DNA-binding domains"/>
    <property type="match status" value="1"/>
</dbReference>
<proteinExistence type="predicted"/>
<feature type="region of interest" description="Disordered" evidence="4">
    <location>
        <begin position="1"/>
        <end position="20"/>
    </location>
</feature>
<dbReference type="Gene3D" id="3.40.50.2300">
    <property type="match status" value="2"/>
</dbReference>
<dbReference type="PROSITE" id="PS50932">
    <property type="entry name" value="HTH_LACI_2"/>
    <property type="match status" value="1"/>
</dbReference>
<dbReference type="Gene3D" id="1.10.260.40">
    <property type="entry name" value="lambda repressor-like DNA-binding domains"/>
    <property type="match status" value="1"/>
</dbReference>
<dbReference type="SUPFAM" id="SSF53822">
    <property type="entry name" value="Periplasmic binding protein-like I"/>
    <property type="match status" value="1"/>
</dbReference>
<gene>
    <name evidence="6" type="ORF">ACG0Z3_00065</name>
</gene>
<feature type="compositionally biased region" description="Low complexity" evidence="4">
    <location>
        <begin position="9"/>
        <end position="20"/>
    </location>
</feature>
<sequence length="347" mass="36488">MPNPPPRPGRQARAAAPSEPGGAAASIAAVAALAGVSTATVSRVLNQSKPVNAETRGRVEAAVAQLGYRANPFARSLISGASQLILVVVPDMANPFFAEIVQGIESVMRRHGYNIVLSVASGNGPLDPVYDRLTDGVISLAHAHSQRSGADGTARRDVPWVACSEFMTGADMPYVSIDHAQAAMDAVQYLLNRGHRRIALITAEEDYAWAQQRRLGYETALQRAGLPVLPAYVRVARGTDYGDGSDVAGGLLTLPEPPTAVFAVADTLAIGAIKAFRRAGRRVPDDIAVVGFDNVPLAQVFEPGLTTIAQPMRELGAASAELLLAQLTGEQPPSRVLPHALVVRDSG</sequence>
<evidence type="ECO:0000256" key="1">
    <source>
        <dbReference type="ARBA" id="ARBA00023015"/>
    </source>
</evidence>
<dbReference type="InterPro" id="IPR010982">
    <property type="entry name" value="Lambda_DNA-bd_dom_sf"/>
</dbReference>
<evidence type="ECO:0000259" key="5">
    <source>
        <dbReference type="PROSITE" id="PS50932"/>
    </source>
</evidence>